<keyword evidence="3" id="KW-1133">Transmembrane helix</keyword>
<dbReference type="OrthoDB" id="5982258at2759"/>
<proteinExistence type="predicted"/>
<evidence type="ECO:0000313" key="7">
    <source>
        <dbReference type="RefSeq" id="XP_035686741.1"/>
    </source>
</evidence>
<dbReference type="InterPro" id="IPR003961">
    <property type="entry name" value="FN3_dom"/>
</dbReference>
<dbReference type="PROSITE" id="PS50853">
    <property type="entry name" value="FN3"/>
    <property type="match status" value="1"/>
</dbReference>
<dbReference type="InterPro" id="IPR036116">
    <property type="entry name" value="FN3_sf"/>
</dbReference>
<dbReference type="InterPro" id="IPR007110">
    <property type="entry name" value="Ig-like_dom"/>
</dbReference>
<keyword evidence="6" id="KW-1185">Reference proteome</keyword>
<dbReference type="RefSeq" id="XP_035686741.1">
    <property type="nucleotide sequence ID" value="XM_035830848.1"/>
</dbReference>
<evidence type="ECO:0000256" key="2">
    <source>
        <dbReference type="ARBA" id="ARBA00023319"/>
    </source>
</evidence>
<dbReference type="InterPro" id="IPR050964">
    <property type="entry name" value="Striated_Muscle_Regulatory"/>
</dbReference>
<keyword evidence="2" id="KW-0393">Immunoglobulin domain</keyword>
<keyword evidence="3" id="KW-0472">Membrane</keyword>
<evidence type="ECO:0000256" key="1">
    <source>
        <dbReference type="ARBA" id="ARBA00022737"/>
    </source>
</evidence>
<evidence type="ECO:0000256" key="3">
    <source>
        <dbReference type="SAM" id="Phobius"/>
    </source>
</evidence>
<dbReference type="PROSITE" id="PS50835">
    <property type="entry name" value="IG_LIKE"/>
    <property type="match status" value="1"/>
</dbReference>
<dbReference type="CDD" id="cd00063">
    <property type="entry name" value="FN3"/>
    <property type="match status" value="1"/>
</dbReference>
<reference evidence="7" key="2">
    <citation type="submission" date="2025-08" db="UniProtKB">
        <authorList>
            <consortium name="RefSeq"/>
        </authorList>
    </citation>
    <scope>IDENTIFICATION</scope>
    <source>
        <strain evidence="7">S238N-H82</strain>
        <tissue evidence="7">Testes</tissue>
    </source>
</reference>
<dbReference type="Gene3D" id="2.60.40.10">
    <property type="entry name" value="Immunoglobulins"/>
    <property type="match status" value="2"/>
</dbReference>
<name>A0A9J7LPG8_BRAFL</name>
<sequence>MTQTSNTASLQIIDLTEEDSGAYQCSISNRYGRTRSSAELHSGAPSYVRNIRLTGSGDGYAVLDWDPPLEYYGAVIGGYQVQAIRKNGGDTRTVDVGPAETTVRIDGLNGDSGGYTYRVRARSTGGIWGPWTIFDGFIVDPPEPRVTSQLLTWLLPLLIVLLLLLILLVR</sequence>
<feature type="transmembrane region" description="Helical" evidence="3">
    <location>
        <begin position="150"/>
        <end position="169"/>
    </location>
</feature>
<reference evidence="6" key="1">
    <citation type="journal article" date="2020" name="Nat. Ecol. Evol.">
        <title>Deeply conserved synteny resolves early events in vertebrate evolution.</title>
        <authorList>
            <person name="Simakov O."/>
            <person name="Marletaz F."/>
            <person name="Yue J.X."/>
            <person name="O'Connell B."/>
            <person name="Jenkins J."/>
            <person name="Brandt A."/>
            <person name="Calef R."/>
            <person name="Tung C.H."/>
            <person name="Huang T.K."/>
            <person name="Schmutz J."/>
            <person name="Satoh N."/>
            <person name="Yu J.K."/>
            <person name="Putnam N.H."/>
            <person name="Green R.E."/>
            <person name="Rokhsar D.S."/>
        </authorList>
    </citation>
    <scope>NUCLEOTIDE SEQUENCE [LARGE SCALE GENOMIC DNA]</scope>
    <source>
        <strain evidence="6">S238N-H82</strain>
    </source>
</reference>
<gene>
    <name evidence="7" type="primary">LOC118422961</name>
</gene>
<accession>A0A9J7LPG8</accession>
<dbReference type="SUPFAM" id="SSF49265">
    <property type="entry name" value="Fibronectin type III"/>
    <property type="match status" value="1"/>
</dbReference>
<dbReference type="Pfam" id="PF07679">
    <property type="entry name" value="I-set"/>
    <property type="match status" value="1"/>
</dbReference>
<dbReference type="InterPro" id="IPR036179">
    <property type="entry name" value="Ig-like_dom_sf"/>
</dbReference>
<dbReference type="Proteomes" id="UP000001554">
    <property type="component" value="Chromosome 9"/>
</dbReference>
<dbReference type="SMART" id="SM00060">
    <property type="entry name" value="FN3"/>
    <property type="match status" value="1"/>
</dbReference>
<dbReference type="KEGG" id="bfo:118422961"/>
<evidence type="ECO:0000259" key="4">
    <source>
        <dbReference type="PROSITE" id="PS50835"/>
    </source>
</evidence>
<feature type="domain" description="Ig-like" evidence="4">
    <location>
        <begin position="1"/>
        <end position="41"/>
    </location>
</feature>
<dbReference type="SUPFAM" id="SSF48726">
    <property type="entry name" value="Immunoglobulin"/>
    <property type="match status" value="1"/>
</dbReference>
<protein>
    <submittedName>
        <fullName evidence="7">Twitchin-like</fullName>
    </submittedName>
</protein>
<dbReference type="GeneID" id="118422961"/>
<dbReference type="AlphaFoldDB" id="A0A9J7LPG8"/>
<evidence type="ECO:0000259" key="5">
    <source>
        <dbReference type="PROSITE" id="PS50853"/>
    </source>
</evidence>
<dbReference type="Pfam" id="PF00041">
    <property type="entry name" value="fn3"/>
    <property type="match status" value="1"/>
</dbReference>
<keyword evidence="1" id="KW-0677">Repeat</keyword>
<dbReference type="InterPro" id="IPR013783">
    <property type="entry name" value="Ig-like_fold"/>
</dbReference>
<organism evidence="6 7">
    <name type="scientific">Branchiostoma floridae</name>
    <name type="common">Florida lancelet</name>
    <name type="synonym">Amphioxus</name>
    <dbReference type="NCBI Taxonomy" id="7739"/>
    <lineage>
        <taxon>Eukaryota</taxon>
        <taxon>Metazoa</taxon>
        <taxon>Chordata</taxon>
        <taxon>Cephalochordata</taxon>
        <taxon>Leptocardii</taxon>
        <taxon>Amphioxiformes</taxon>
        <taxon>Branchiostomatidae</taxon>
        <taxon>Branchiostoma</taxon>
    </lineage>
</organism>
<dbReference type="PANTHER" id="PTHR13817">
    <property type="entry name" value="TITIN"/>
    <property type="match status" value="1"/>
</dbReference>
<dbReference type="PANTHER" id="PTHR13817:SF73">
    <property type="entry name" value="FIBRONECTIN TYPE-III DOMAIN-CONTAINING PROTEIN"/>
    <property type="match status" value="1"/>
</dbReference>
<dbReference type="InterPro" id="IPR013098">
    <property type="entry name" value="Ig_I-set"/>
</dbReference>
<keyword evidence="3" id="KW-0812">Transmembrane</keyword>
<evidence type="ECO:0000313" key="6">
    <source>
        <dbReference type="Proteomes" id="UP000001554"/>
    </source>
</evidence>
<feature type="domain" description="Fibronectin type-III" evidence="5">
    <location>
        <begin position="44"/>
        <end position="142"/>
    </location>
</feature>